<feature type="domain" description="DUF7708" evidence="1">
    <location>
        <begin position="61"/>
        <end position="195"/>
    </location>
</feature>
<dbReference type="PANTHER" id="PTHR10039">
    <property type="entry name" value="AMELOGENIN"/>
    <property type="match status" value="1"/>
</dbReference>
<reference evidence="2" key="1">
    <citation type="submission" date="2023-06" db="EMBL/GenBank/DDBJ databases">
        <title>Genome-scale phylogeny and comparative genomics of the fungal order Sordariales.</title>
        <authorList>
            <consortium name="Lawrence Berkeley National Laboratory"/>
            <person name="Hensen N."/>
            <person name="Bonometti L."/>
            <person name="Westerberg I."/>
            <person name="Brannstrom I.O."/>
            <person name="Guillou S."/>
            <person name="Cros-Aarteil S."/>
            <person name="Calhoun S."/>
            <person name="Haridas S."/>
            <person name="Kuo A."/>
            <person name="Mondo S."/>
            <person name="Pangilinan J."/>
            <person name="Riley R."/>
            <person name="Labutti K."/>
            <person name="Andreopoulos B."/>
            <person name="Lipzen A."/>
            <person name="Chen C."/>
            <person name="Yanf M."/>
            <person name="Daum C."/>
            <person name="Ng V."/>
            <person name="Clum A."/>
            <person name="Steindorff A."/>
            <person name="Ohm R."/>
            <person name="Martin F."/>
            <person name="Silar P."/>
            <person name="Natvig D."/>
            <person name="Lalanne C."/>
            <person name="Gautier V."/>
            <person name="Ament-Velasquez S.L."/>
            <person name="Kruys A."/>
            <person name="Hutchinson M.I."/>
            <person name="Powell A.J."/>
            <person name="Barry K."/>
            <person name="Miller A.N."/>
            <person name="Grigoriev I.V."/>
            <person name="Debuchy R."/>
            <person name="Gladieux P."/>
            <person name="Thoren M.H."/>
            <person name="Johannesson H."/>
        </authorList>
    </citation>
    <scope>NUCLEOTIDE SEQUENCE</scope>
    <source>
        <strain evidence="2">CBS 606.72</strain>
    </source>
</reference>
<dbReference type="Proteomes" id="UP001175000">
    <property type="component" value="Unassembled WGS sequence"/>
</dbReference>
<evidence type="ECO:0000313" key="3">
    <source>
        <dbReference type="Proteomes" id="UP001175000"/>
    </source>
</evidence>
<gene>
    <name evidence="2" type="ORF">B0T14DRAFT_146177</name>
</gene>
<organism evidence="2 3">
    <name type="scientific">Immersiella caudata</name>
    <dbReference type="NCBI Taxonomy" id="314043"/>
    <lineage>
        <taxon>Eukaryota</taxon>
        <taxon>Fungi</taxon>
        <taxon>Dikarya</taxon>
        <taxon>Ascomycota</taxon>
        <taxon>Pezizomycotina</taxon>
        <taxon>Sordariomycetes</taxon>
        <taxon>Sordariomycetidae</taxon>
        <taxon>Sordariales</taxon>
        <taxon>Lasiosphaeriaceae</taxon>
        <taxon>Immersiella</taxon>
    </lineage>
</organism>
<evidence type="ECO:0000313" key="2">
    <source>
        <dbReference type="EMBL" id="KAK0627895.1"/>
    </source>
</evidence>
<protein>
    <recommendedName>
        <fullName evidence="1">DUF7708 domain-containing protein</fullName>
    </recommendedName>
</protein>
<keyword evidence="3" id="KW-1185">Reference proteome</keyword>
<dbReference type="Pfam" id="PF24809">
    <property type="entry name" value="DUF7708"/>
    <property type="match status" value="1"/>
</dbReference>
<sequence>MDMRDQFRRALDDFKKKAELTSEESRYFQLSSFNDVLMTLDQVQKEQSKKKTLAFMNRIDPFLKTMAEYGKVIEVFVNMSEILAFVWGPMKFLIMVASSFADAFNSLLDIYQQIGEQIPLLESYQQLFSDHVHMRQLLVMIYEDILRVHAIALRYFRQKLWRPLFQSSWKGFAAEIDLLKDNLARHRRLIETRASLVEFEAVQNPRKQSEANFRELKLAEERRRRTAVLQWLSSPGVHSAHERCLEARAWSPTSCHWILADPCFQDWVDPLFCLSVDQREARRR</sequence>
<accession>A0AA39X642</accession>
<evidence type="ECO:0000259" key="1">
    <source>
        <dbReference type="Pfam" id="PF24809"/>
    </source>
</evidence>
<name>A0AA39X642_9PEZI</name>
<comment type="caution">
    <text evidence="2">The sequence shown here is derived from an EMBL/GenBank/DDBJ whole genome shotgun (WGS) entry which is preliminary data.</text>
</comment>
<dbReference type="EMBL" id="JAULSU010000002">
    <property type="protein sequence ID" value="KAK0627895.1"/>
    <property type="molecule type" value="Genomic_DNA"/>
</dbReference>
<dbReference type="PANTHER" id="PTHR10039:SF14">
    <property type="entry name" value="NACHT DOMAIN-CONTAINING PROTEIN"/>
    <property type="match status" value="1"/>
</dbReference>
<proteinExistence type="predicted"/>
<dbReference type="InterPro" id="IPR056125">
    <property type="entry name" value="DUF7708"/>
</dbReference>
<dbReference type="AlphaFoldDB" id="A0AA39X642"/>